<name>A0A9P1H1N1_9PEZI</name>
<dbReference type="Proteomes" id="UP000838763">
    <property type="component" value="Unassembled WGS sequence"/>
</dbReference>
<protein>
    <submittedName>
        <fullName evidence="2">Uncharacterized protein</fullName>
    </submittedName>
</protein>
<evidence type="ECO:0000256" key="1">
    <source>
        <dbReference type="SAM" id="MobiDB-lite"/>
    </source>
</evidence>
<sequence>MLFRPAPPLSPTQAVGFCLPDPAAYSSFTPFLLAARSVVPSFDAAFGISDMETLLAGTFDHAGTDDSQAPACRDAENDVLMHGYACGCCTDDAPFFRECGATPWLLRLEPPVERPGIQSAAGKSGEPGVGGAFEESGGAPQLAWNGAQGTRRVKGDGLWGGINVDAALDALVGS</sequence>
<accession>A0A9P1H1N1</accession>
<dbReference type="EMBL" id="CALLCH030000009">
    <property type="protein sequence ID" value="CAI4213755.1"/>
    <property type="molecule type" value="Genomic_DNA"/>
</dbReference>
<evidence type="ECO:0000313" key="2">
    <source>
        <dbReference type="EMBL" id="CAI4213755.1"/>
    </source>
</evidence>
<feature type="region of interest" description="Disordered" evidence="1">
    <location>
        <begin position="116"/>
        <end position="143"/>
    </location>
</feature>
<keyword evidence="3" id="KW-1185">Reference proteome</keyword>
<gene>
    <name evidence="2" type="ORF">PPNO1_LOCUS3499</name>
</gene>
<comment type="caution">
    <text evidence="2">The sequence shown here is derived from an EMBL/GenBank/DDBJ whole genome shotgun (WGS) entry which is preliminary data.</text>
</comment>
<evidence type="ECO:0000313" key="3">
    <source>
        <dbReference type="Proteomes" id="UP000838763"/>
    </source>
</evidence>
<dbReference type="AlphaFoldDB" id="A0A9P1H1N1"/>
<proteinExistence type="predicted"/>
<organism evidence="2 3">
    <name type="scientific">Parascedosporium putredinis</name>
    <dbReference type="NCBI Taxonomy" id="1442378"/>
    <lineage>
        <taxon>Eukaryota</taxon>
        <taxon>Fungi</taxon>
        <taxon>Dikarya</taxon>
        <taxon>Ascomycota</taxon>
        <taxon>Pezizomycotina</taxon>
        <taxon>Sordariomycetes</taxon>
        <taxon>Hypocreomycetidae</taxon>
        <taxon>Microascales</taxon>
        <taxon>Microascaceae</taxon>
        <taxon>Parascedosporium</taxon>
    </lineage>
</organism>
<reference evidence="2" key="1">
    <citation type="submission" date="2022-11" db="EMBL/GenBank/DDBJ databases">
        <authorList>
            <person name="Scott C."/>
            <person name="Bruce N."/>
        </authorList>
    </citation>
    <scope>NUCLEOTIDE SEQUENCE</scope>
</reference>